<organism evidence="6">
    <name type="scientific">Tuwongella immobilis</name>
    <dbReference type="NCBI Taxonomy" id="692036"/>
    <lineage>
        <taxon>Bacteria</taxon>
        <taxon>Pseudomonadati</taxon>
        <taxon>Planctomycetota</taxon>
        <taxon>Planctomycetia</taxon>
        <taxon>Gemmatales</taxon>
        <taxon>Gemmataceae</taxon>
        <taxon>Tuwongella</taxon>
    </lineage>
</organism>
<evidence type="ECO:0000256" key="1">
    <source>
        <dbReference type="ARBA" id="ARBA00022679"/>
    </source>
</evidence>
<protein>
    <recommendedName>
        <fullName evidence="5">Protein kinase domain-containing protein</fullName>
    </recommendedName>
</protein>
<gene>
    <name evidence="6" type="ORF">GMBLW1_25190</name>
</gene>
<dbReference type="RefSeq" id="WP_162656647.1">
    <property type="nucleotide sequence ID" value="NZ_LR593887.1"/>
</dbReference>
<dbReference type="CDD" id="cd14014">
    <property type="entry name" value="STKc_PknB_like"/>
    <property type="match status" value="1"/>
</dbReference>
<name>A0A6C2YJI3_9BACT</name>
<sequence>MKHETDAYVRTVLGRIAGIDAKTLELLPTLRAGHSPEESLLDYLVQRGIVSRVAARAILLAYRQEYDELDLRQLLQTNQLRAEFERLAADAAAPESTALATSDAVGNGDAGTSSVTRKRMLFRLGERINKFLIKGLLGSGGAGQIFLATHGTLGILVALKVFDPSGPIPLDAFMRQFRTEAKLLARLNHANIVRVLDLEEHDPPFMVLEYVDGDSLQHTLRHANRLEPARAYSIAVQVARGLRAAYRMGVIHLDVKPSNVLSTLEGTYKLADFGISRVRQPLLIEAKAWDTPSPILQGTLLYMAPELFENAASFRADIYALGLVLYQMLGGGLPTEAATTHAIIERHRHGTPTPLHHFVPGISPAVSQLVLRMLDKIPERRPGSYDELLTELDTAFGLRLDAP</sequence>
<dbReference type="PROSITE" id="PS50011">
    <property type="entry name" value="PROTEIN_KINASE_DOM"/>
    <property type="match status" value="1"/>
</dbReference>
<dbReference type="Gene3D" id="3.30.200.20">
    <property type="entry name" value="Phosphorylase Kinase, domain 1"/>
    <property type="match status" value="1"/>
</dbReference>
<dbReference type="GO" id="GO:0004674">
    <property type="term" value="F:protein serine/threonine kinase activity"/>
    <property type="evidence" value="ECO:0007669"/>
    <property type="project" value="UniProtKB-KW"/>
</dbReference>
<keyword evidence="6" id="KW-0723">Serine/threonine-protein kinase</keyword>
<dbReference type="PANTHER" id="PTHR43289">
    <property type="entry name" value="MITOGEN-ACTIVATED PROTEIN KINASE KINASE KINASE 20-RELATED"/>
    <property type="match status" value="1"/>
</dbReference>
<dbReference type="Pfam" id="PF00069">
    <property type="entry name" value="Pkinase"/>
    <property type="match status" value="1"/>
</dbReference>
<dbReference type="Gene3D" id="1.10.510.10">
    <property type="entry name" value="Transferase(Phosphotransferase) domain 1"/>
    <property type="match status" value="1"/>
</dbReference>
<dbReference type="SMART" id="SM00220">
    <property type="entry name" value="S_TKc"/>
    <property type="match status" value="1"/>
</dbReference>
<dbReference type="InterPro" id="IPR011009">
    <property type="entry name" value="Kinase-like_dom_sf"/>
</dbReference>
<keyword evidence="1" id="KW-0808">Transferase</keyword>
<dbReference type="SUPFAM" id="SSF56112">
    <property type="entry name" value="Protein kinase-like (PK-like)"/>
    <property type="match status" value="1"/>
</dbReference>
<keyword evidence="2" id="KW-0547">Nucleotide-binding</keyword>
<evidence type="ECO:0000256" key="3">
    <source>
        <dbReference type="ARBA" id="ARBA00022777"/>
    </source>
</evidence>
<keyword evidence="4" id="KW-0067">ATP-binding</keyword>
<dbReference type="PANTHER" id="PTHR43289:SF6">
    <property type="entry name" value="SERINE_THREONINE-PROTEIN KINASE NEKL-3"/>
    <property type="match status" value="1"/>
</dbReference>
<evidence type="ECO:0000256" key="2">
    <source>
        <dbReference type="ARBA" id="ARBA00022741"/>
    </source>
</evidence>
<evidence type="ECO:0000313" key="7">
    <source>
        <dbReference type="Proteomes" id="UP000464378"/>
    </source>
</evidence>
<evidence type="ECO:0000256" key="4">
    <source>
        <dbReference type="ARBA" id="ARBA00022840"/>
    </source>
</evidence>
<dbReference type="AlphaFoldDB" id="A0A6C2YJI3"/>
<proteinExistence type="predicted"/>
<dbReference type="InterPro" id="IPR000719">
    <property type="entry name" value="Prot_kinase_dom"/>
</dbReference>
<dbReference type="EMBL" id="LR593887">
    <property type="protein sequence ID" value="VTR98415.1"/>
    <property type="molecule type" value="Genomic_DNA"/>
</dbReference>
<dbReference type="InParanoid" id="A0A6C2YJI3"/>
<dbReference type="KEGG" id="tim:GMBLW1_25190"/>
<accession>A0A6C2YJI3</accession>
<evidence type="ECO:0000313" key="6">
    <source>
        <dbReference type="EMBL" id="VIP01441.1"/>
    </source>
</evidence>
<dbReference type="GO" id="GO:0005524">
    <property type="term" value="F:ATP binding"/>
    <property type="evidence" value="ECO:0007669"/>
    <property type="project" value="UniProtKB-KW"/>
</dbReference>
<evidence type="ECO:0000259" key="5">
    <source>
        <dbReference type="PROSITE" id="PS50011"/>
    </source>
</evidence>
<reference evidence="6" key="1">
    <citation type="submission" date="2019-04" db="EMBL/GenBank/DDBJ databases">
        <authorList>
            <consortium name="Science for Life Laboratories"/>
        </authorList>
    </citation>
    <scope>NUCLEOTIDE SEQUENCE</scope>
    <source>
        <strain evidence="6">MBLW1</strain>
    </source>
</reference>
<feature type="domain" description="Protein kinase" evidence="5">
    <location>
        <begin position="131"/>
        <end position="396"/>
    </location>
</feature>
<keyword evidence="7" id="KW-1185">Reference proteome</keyword>
<dbReference type="EMBL" id="LR586016">
    <property type="protein sequence ID" value="VIP01441.1"/>
    <property type="molecule type" value="Genomic_DNA"/>
</dbReference>
<dbReference type="Proteomes" id="UP000464378">
    <property type="component" value="Chromosome"/>
</dbReference>
<keyword evidence="3 6" id="KW-0418">Kinase</keyword>